<comment type="subcellular location">
    <subcellularLocation>
        <location evidence="1">Cell membrane</location>
        <topology evidence="1">Multi-pass membrane protein</topology>
    </subcellularLocation>
</comment>
<dbReference type="PANTHER" id="PTHR24232">
    <property type="entry name" value="G-PROTEIN COUPLED RECEPTOR"/>
    <property type="match status" value="1"/>
</dbReference>
<evidence type="ECO:0000256" key="3">
    <source>
        <dbReference type="ARBA" id="ARBA00022692"/>
    </source>
</evidence>
<evidence type="ECO:0000256" key="7">
    <source>
        <dbReference type="ARBA" id="ARBA00023157"/>
    </source>
</evidence>
<dbReference type="AlphaFoldDB" id="A0A3N0XTI1"/>
<evidence type="ECO:0000256" key="12">
    <source>
        <dbReference type="SAM" id="Phobius"/>
    </source>
</evidence>
<dbReference type="PRINTS" id="PR00237">
    <property type="entry name" value="GPCRRHODOPSN"/>
</dbReference>
<evidence type="ECO:0000256" key="8">
    <source>
        <dbReference type="ARBA" id="ARBA00023170"/>
    </source>
</evidence>
<evidence type="ECO:0000259" key="14">
    <source>
        <dbReference type="PROSITE" id="PS50262"/>
    </source>
</evidence>
<feature type="transmembrane region" description="Helical" evidence="12">
    <location>
        <begin position="264"/>
        <end position="287"/>
    </location>
</feature>
<gene>
    <name evidence="15" type="ORF">DPX16_3879</name>
</gene>
<dbReference type="GO" id="GO:0005886">
    <property type="term" value="C:plasma membrane"/>
    <property type="evidence" value="ECO:0007669"/>
    <property type="project" value="UniProtKB-SubCell"/>
</dbReference>
<keyword evidence="6 12" id="KW-0472">Membrane</keyword>
<dbReference type="PRINTS" id="PR01429">
    <property type="entry name" value="PROTEASEAR3"/>
</dbReference>
<feature type="disulfide bond" evidence="11">
    <location>
        <begin position="166"/>
        <end position="245"/>
    </location>
</feature>
<accession>A0A3N0XTI1</accession>
<keyword evidence="8 15" id="KW-0675">Receptor</keyword>
<evidence type="ECO:0000256" key="10">
    <source>
        <dbReference type="ARBA" id="ARBA00023224"/>
    </source>
</evidence>
<evidence type="ECO:0000256" key="1">
    <source>
        <dbReference type="ARBA" id="ARBA00004651"/>
    </source>
</evidence>
<dbReference type="InterPro" id="IPR003912">
    <property type="entry name" value="Protea_act_rcpt"/>
</dbReference>
<feature type="transmembrane region" description="Helical" evidence="12">
    <location>
        <begin position="336"/>
        <end position="360"/>
    </location>
</feature>
<name>A0A3N0XTI1_ANAGA</name>
<evidence type="ECO:0000256" key="6">
    <source>
        <dbReference type="ARBA" id="ARBA00023136"/>
    </source>
</evidence>
<protein>
    <submittedName>
        <fullName evidence="15">Proteinase-activated receptor 3</fullName>
    </submittedName>
</protein>
<feature type="transmembrane region" description="Helical" evidence="12">
    <location>
        <begin position="129"/>
        <end position="148"/>
    </location>
</feature>
<dbReference type="PANTHER" id="PTHR24232:SF0">
    <property type="entry name" value="PROTEINASE-ACTIVATED RECEPTOR 3"/>
    <property type="match status" value="1"/>
</dbReference>
<feature type="domain" description="G-protein coupled receptors family 1 profile" evidence="14">
    <location>
        <begin position="111"/>
        <end position="358"/>
    </location>
</feature>
<feature type="transmembrane region" description="Helical" evidence="12">
    <location>
        <begin position="307"/>
        <end position="330"/>
    </location>
</feature>
<dbReference type="OrthoDB" id="8859266at2759"/>
<evidence type="ECO:0000256" key="5">
    <source>
        <dbReference type="ARBA" id="ARBA00023040"/>
    </source>
</evidence>
<sequence length="383" mass="42969">MGKVFLFVLITLILLNATQAKGKKARRNKRNITDIASPRTFKGNAIPVNVPLPPNRTADLQTRVVPSALVAVEKLEVELRSNSTAKYLRGSLSKCFIPAVYIIAIVVGIPANIAILVAVGTKVRVVSSAILYCSLAVSDLLLLFSLLLKTHYHLSGNHWIFGETACRITTACFYGNLYCSAFTLACISIKRYLAVVHPFLYKSLPKRTFSTWGCLTVWIVFFIALLPEILVQQSYHIAHLGIITCHDVLPDNIDYYQWLDYYNLGLTCVGFFLPLVVTVACYTSIVWHLNRSHRDWALYIKASTFNLIIFVLCFGPSSCFHFVHYVLLSVSTTESFYIYFSVTVCLCCLHSALDPFLFAIMSKTVGNKRYFLTRKGRALSIST</sequence>
<dbReference type="GO" id="GO:0007200">
    <property type="term" value="P:phospholipase C-activating G protein-coupled receptor signaling pathway"/>
    <property type="evidence" value="ECO:0007669"/>
    <property type="project" value="TreeGrafter"/>
</dbReference>
<dbReference type="InterPro" id="IPR003943">
    <property type="entry name" value="Prot_act_rcpt_3"/>
</dbReference>
<keyword evidence="5" id="KW-0297">G-protein coupled receptor</keyword>
<dbReference type="PRINTS" id="PR01428">
    <property type="entry name" value="PROTEASEAR"/>
</dbReference>
<reference evidence="15 16" key="1">
    <citation type="submission" date="2018-10" db="EMBL/GenBank/DDBJ databases">
        <title>Genome assembly for a Yunnan-Guizhou Plateau 3E fish, Anabarilius grahami (Regan), and its evolutionary and genetic applications.</title>
        <authorList>
            <person name="Jiang W."/>
        </authorList>
    </citation>
    <scope>NUCLEOTIDE SEQUENCE [LARGE SCALE GENOMIC DNA]</scope>
    <source>
        <strain evidence="15">AG-KIZ</strain>
        <tissue evidence="15">Muscle</tissue>
    </source>
</reference>
<keyword evidence="16" id="KW-1185">Reference proteome</keyword>
<keyword evidence="13" id="KW-0732">Signal</keyword>
<feature type="chain" id="PRO_5018201309" evidence="13">
    <location>
        <begin position="21"/>
        <end position="383"/>
    </location>
</feature>
<keyword evidence="9" id="KW-0325">Glycoprotein</keyword>
<dbReference type="InterPro" id="IPR017452">
    <property type="entry name" value="GPCR_Rhodpsn_7TM"/>
</dbReference>
<feature type="signal peptide" evidence="13">
    <location>
        <begin position="1"/>
        <end position="20"/>
    </location>
</feature>
<evidence type="ECO:0000256" key="4">
    <source>
        <dbReference type="ARBA" id="ARBA00022989"/>
    </source>
</evidence>
<dbReference type="GO" id="GO:0007596">
    <property type="term" value="P:blood coagulation"/>
    <property type="evidence" value="ECO:0007669"/>
    <property type="project" value="InterPro"/>
</dbReference>
<evidence type="ECO:0000313" key="16">
    <source>
        <dbReference type="Proteomes" id="UP000281406"/>
    </source>
</evidence>
<dbReference type="Proteomes" id="UP000281406">
    <property type="component" value="Unassembled WGS sequence"/>
</dbReference>
<evidence type="ECO:0000256" key="2">
    <source>
        <dbReference type="ARBA" id="ARBA00022475"/>
    </source>
</evidence>
<evidence type="ECO:0000313" key="15">
    <source>
        <dbReference type="EMBL" id="ROJ30631.1"/>
    </source>
</evidence>
<keyword evidence="7 11" id="KW-1015">Disulfide bond</keyword>
<keyword evidence="2" id="KW-1003">Cell membrane</keyword>
<dbReference type="GO" id="GO:0015057">
    <property type="term" value="F:thrombin-activated receptor activity"/>
    <property type="evidence" value="ECO:0007669"/>
    <property type="project" value="InterPro"/>
</dbReference>
<dbReference type="FunFam" id="1.20.1070.10:FF:000040">
    <property type="entry name" value="Coagulation factor 2 (thrombin) receptor"/>
    <property type="match status" value="1"/>
</dbReference>
<evidence type="ECO:0000256" key="9">
    <source>
        <dbReference type="ARBA" id="ARBA00023180"/>
    </source>
</evidence>
<dbReference type="GO" id="GO:0035025">
    <property type="term" value="P:positive regulation of Rho protein signal transduction"/>
    <property type="evidence" value="ECO:0007669"/>
    <property type="project" value="TreeGrafter"/>
</dbReference>
<dbReference type="PROSITE" id="PS50262">
    <property type="entry name" value="G_PROTEIN_RECEP_F1_2"/>
    <property type="match status" value="1"/>
</dbReference>
<dbReference type="Gene3D" id="1.20.1070.10">
    <property type="entry name" value="Rhodopsin 7-helix transmembrane proteins"/>
    <property type="match status" value="1"/>
</dbReference>
<organism evidence="15 16">
    <name type="scientific">Anabarilius grahami</name>
    <name type="common">Kanglang fish</name>
    <name type="synonym">Barilius grahami</name>
    <dbReference type="NCBI Taxonomy" id="495550"/>
    <lineage>
        <taxon>Eukaryota</taxon>
        <taxon>Metazoa</taxon>
        <taxon>Chordata</taxon>
        <taxon>Craniata</taxon>
        <taxon>Vertebrata</taxon>
        <taxon>Euteleostomi</taxon>
        <taxon>Actinopterygii</taxon>
        <taxon>Neopterygii</taxon>
        <taxon>Teleostei</taxon>
        <taxon>Ostariophysi</taxon>
        <taxon>Cypriniformes</taxon>
        <taxon>Xenocyprididae</taxon>
        <taxon>Xenocypridinae</taxon>
        <taxon>Xenocypridinae incertae sedis</taxon>
        <taxon>Anabarilius</taxon>
    </lineage>
</organism>
<feature type="transmembrane region" description="Helical" evidence="12">
    <location>
        <begin position="168"/>
        <end position="189"/>
    </location>
</feature>
<evidence type="ECO:0000256" key="13">
    <source>
        <dbReference type="SAM" id="SignalP"/>
    </source>
</evidence>
<evidence type="ECO:0000256" key="11">
    <source>
        <dbReference type="PIRSR" id="PIRSR603912-52"/>
    </source>
</evidence>
<keyword evidence="10" id="KW-0807">Transducer</keyword>
<comment type="caution">
    <text evidence="15">The sequence shown here is derived from an EMBL/GenBank/DDBJ whole genome shotgun (WGS) entry which is preliminary data.</text>
</comment>
<keyword evidence="3 12" id="KW-0812">Transmembrane</keyword>
<feature type="transmembrane region" description="Helical" evidence="12">
    <location>
        <begin position="209"/>
        <end position="226"/>
    </location>
</feature>
<keyword evidence="4 12" id="KW-1133">Transmembrane helix</keyword>
<proteinExistence type="predicted"/>
<dbReference type="InterPro" id="IPR000276">
    <property type="entry name" value="GPCR_Rhodpsn"/>
</dbReference>
<dbReference type="EMBL" id="RJVU01061862">
    <property type="protein sequence ID" value="ROJ30631.1"/>
    <property type="molecule type" value="Genomic_DNA"/>
</dbReference>
<feature type="transmembrane region" description="Helical" evidence="12">
    <location>
        <begin position="96"/>
        <end position="117"/>
    </location>
</feature>
<dbReference type="Pfam" id="PF00001">
    <property type="entry name" value="7tm_1"/>
    <property type="match status" value="1"/>
</dbReference>
<dbReference type="SUPFAM" id="SSF81321">
    <property type="entry name" value="Family A G protein-coupled receptor-like"/>
    <property type="match status" value="1"/>
</dbReference>